<organism evidence="1 2">
    <name type="scientific">Salvia divinorum</name>
    <name type="common">Maria pastora</name>
    <name type="synonym">Diviner's sage</name>
    <dbReference type="NCBI Taxonomy" id="28513"/>
    <lineage>
        <taxon>Eukaryota</taxon>
        <taxon>Viridiplantae</taxon>
        <taxon>Streptophyta</taxon>
        <taxon>Embryophyta</taxon>
        <taxon>Tracheophyta</taxon>
        <taxon>Spermatophyta</taxon>
        <taxon>Magnoliopsida</taxon>
        <taxon>eudicotyledons</taxon>
        <taxon>Gunneridae</taxon>
        <taxon>Pentapetalae</taxon>
        <taxon>asterids</taxon>
        <taxon>lamiids</taxon>
        <taxon>Lamiales</taxon>
        <taxon>Lamiaceae</taxon>
        <taxon>Nepetoideae</taxon>
        <taxon>Mentheae</taxon>
        <taxon>Salviinae</taxon>
        <taxon>Salvia</taxon>
        <taxon>Salvia subgen. Calosphace</taxon>
    </lineage>
</organism>
<dbReference type="Proteomes" id="UP001567538">
    <property type="component" value="Unassembled WGS sequence"/>
</dbReference>
<dbReference type="EMBL" id="JBEAFC010000002">
    <property type="protein sequence ID" value="KAL1566432.1"/>
    <property type="molecule type" value="Genomic_DNA"/>
</dbReference>
<protein>
    <submittedName>
        <fullName evidence="1">Uncharacterized protein</fullName>
    </submittedName>
</protein>
<accession>A0ABD1IDJ6</accession>
<comment type="caution">
    <text evidence="1">The sequence shown here is derived from an EMBL/GenBank/DDBJ whole genome shotgun (WGS) entry which is preliminary data.</text>
</comment>
<evidence type="ECO:0000313" key="2">
    <source>
        <dbReference type="Proteomes" id="UP001567538"/>
    </source>
</evidence>
<reference evidence="1 2" key="1">
    <citation type="submission" date="2024-06" db="EMBL/GenBank/DDBJ databases">
        <title>A chromosome level genome sequence of Diviner's sage (Salvia divinorum).</title>
        <authorList>
            <person name="Ford S.A."/>
            <person name="Ro D.-K."/>
            <person name="Ness R.W."/>
            <person name="Phillips M.A."/>
        </authorList>
    </citation>
    <scope>NUCLEOTIDE SEQUENCE [LARGE SCALE GENOMIC DNA]</scope>
    <source>
        <strain evidence="1">SAF-2024a</strain>
        <tissue evidence="1">Leaf</tissue>
    </source>
</reference>
<keyword evidence="2" id="KW-1185">Reference proteome</keyword>
<name>A0ABD1IDJ6_SALDI</name>
<dbReference type="AlphaFoldDB" id="A0ABD1IDJ6"/>
<sequence>MQYICSKRSFLPLWKHGNHVKKWQSIDQRLVEVGVMQTCLWNVCEAAASGSLLDCEIEENDGLFTTHLITSCSNPSWKKPIARITITRRIIGLILPIDENS</sequence>
<gene>
    <name evidence="1" type="ORF">AAHA92_02041</name>
</gene>
<proteinExistence type="predicted"/>
<evidence type="ECO:0000313" key="1">
    <source>
        <dbReference type="EMBL" id="KAL1566432.1"/>
    </source>
</evidence>